<evidence type="ECO:0000259" key="7">
    <source>
        <dbReference type="Pfam" id="PF02878"/>
    </source>
</evidence>
<dbReference type="Pfam" id="PF02879">
    <property type="entry name" value="PGM_PMM_II"/>
    <property type="match status" value="1"/>
</dbReference>
<evidence type="ECO:0000259" key="8">
    <source>
        <dbReference type="Pfam" id="PF02879"/>
    </source>
</evidence>
<evidence type="ECO:0000256" key="6">
    <source>
        <dbReference type="ARBA" id="ARBA00023235"/>
    </source>
</evidence>
<dbReference type="Gene3D" id="3.40.120.10">
    <property type="entry name" value="Alpha-D-Glucose-1,6-Bisphosphate, subunit A, domain 3"/>
    <property type="match status" value="3"/>
</dbReference>
<dbReference type="AlphaFoldDB" id="A0A2M6XU90"/>
<proteinExistence type="inferred from homology"/>
<dbReference type="Pfam" id="PF02880">
    <property type="entry name" value="PGM_PMM_III"/>
    <property type="match status" value="1"/>
</dbReference>
<keyword evidence="5" id="KW-0460">Magnesium</keyword>
<evidence type="ECO:0000256" key="4">
    <source>
        <dbReference type="ARBA" id="ARBA00022723"/>
    </source>
</evidence>
<dbReference type="SUPFAM" id="SSF53738">
    <property type="entry name" value="Phosphoglucomutase, first 3 domains"/>
    <property type="match status" value="3"/>
</dbReference>
<dbReference type="InterPro" id="IPR005845">
    <property type="entry name" value="A-D-PHexomutase_a/b/a-II"/>
</dbReference>
<keyword evidence="3" id="KW-0597">Phosphoprotein</keyword>
<keyword evidence="6" id="KW-0413">Isomerase</keyword>
<dbReference type="SUPFAM" id="SSF55957">
    <property type="entry name" value="Phosphoglucomutase, C-terminal domain"/>
    <property type="match status" value="1"/>
</dbReference>
<accession>A0A2M6XU90</accession>
<organism evidence="10 11">
    <name type="scientific">bacterium (Candidatus Gribaldobacteria) CG08_land_8_20_14_0_20_39_15</name>
    <dbReference type="NCBI Taxonomy" id="2014273"/>
    <lineage>
        <taxon>Bacteria</taxon>
        <taxon>Candidatus Gribaldobacteria</taxon>
    </lineage>
</organism>
<evidence type="ECO:0000256" key="3">
    <source>
        <dbReference type="ARBA" id="ARBA00022553"/>
    </source>
</evidence>
<evidence type="ECO:0000313" key="11">
    <source>
        <dbReference type="Proteomes" id="UP000229784"/>
    </source>
</evidence>
<feature type="domain" description="Alpha-D-phosphohexomutase alpha/beta/alpha" evidence="9">
    <location>
        <begin position="276"/>
        <end position="385"/>
    </location>
</feature>
<evidence type="ECO:0000313" key="10">
    <source>
        <dbReference type="EMBL" id="PIU15221.1"/>
    </source>
</evidence>
<dbReference type="GO" id="GO:0046872">
    <property type="term" value="F:metal ion binding"/>
    <property type="evidence" value="ECO:0007669"/>
    <property type="project" value="UniProtKB-KW"/>
</dbReference>
<protein>
    <recommendedName>
        <fullName evidence="12">Phosphoglucosamine mutase</fullName>
    </recommendedName>
</protein>
<dbReference type="GO" id="GO:0005975">
    <property type="term" value="P:carbohydrate metabolic process"/>
    <property type="evidence" value="ECO:0007669"/>
    <property type="project" value="InterPro"/>
</dbReference>
<evidence type="ECO:0000256" key="5">
    <source>
        <dbReference type="ARBA" id="ARBA00022842"/>
    </source>
</evidence>
<keyword evidence="4" id="KW-0479">Metal-binding</keyword>
<sequence length="477" mass="53175">MSNDLIESFSGVRGIYGSGITADLLRRYIFCYCELFKGKLKAVVVAGDTRPSTLVLKKAAIVAFRSCGVKKVIDVGIVPVQVCEYAILKFKANGGIYITASHNEPEYNGWKILKKDGALIYARQSEKLIEAVHKMKPSSLYKSNSAPSSSYVMHKENEALDYYVKYVLGRLGKAAIQNIKKAGFQILIDPNGGSSIKTLKKLLSLLKVQARFVNDKVGHFNRLVEPNKESLAYLDKYLRGEQFEFAAGFDSDADRVELVVTSQTAYARDLGPVVSGNYVLSLACDAMLLGTKGQVVVTNDATAYLVRDVIKKYGAVMKEVEVGEMVVVEEMEKQKGLIGGEGSNGGVIIPPIKCRDGIMTLCLILKLMAQNKRKFSNILEEYPRYYWSHHKIACQPEQSFKIKNALENYYREKGYAIKKTGDQSGGLKALADESNFIWFRQSKTEPGIFRCYIEGNNKEKVEKLAKEGLILFNKFSN</sequence>
<evidence type="ECO:0000256" key="1">
    <source>
        <dbReference type="ARBA" id="ARBA00001946"/>
    </source>
</evidence>
<dbReference type="Proteomes" id="UP000229784">
    <property type="component" value="Unassembled WGS sequence"/>
</dbReference>
<evidence type="ECO:0000259" key="9">
    <source>
        <dbReference type="Pfam" id="PF02880"/>
    </source>
</evidence>
<gene>
    <name evidence="10" type="ORF">COT20_02065</name>
</gene>
<dbReference type="InterPro" id="IPR005846">
    <property type="entry name" value="A-D-PHexomutase_a/b/a-III"/>
</dbReference>
<dbReference type="Gene3D" id="3.30.310.50">
    <property type="entry name" value="Alpha-D-phosphohexomutase, C-terminal domain"/>
    <property type="match status" value="1"/>
</dbReference>
<dbReference type="PANTHER" id="PTHR43771:SF1">
    <property type="entry name" value="PHOSPHOMANNOMUTASE"/>
    <property type="match status" value="1"/>
</dbReference>
<dbReference type="PANTHER" id="PTHR43771">
    <property type="entry name" value="PHOSPHOMANNOMUTASE"/>
    <property type="match status" value="1"/>
</dbReference>
<dbReference type="InterPro" id="IPR005841">
    <property type="entry name" value="Alpha-D-phosphohexomutase_SF"/>
</dbReference>
<feature type="domain" description="Alpha-D-phosphohexomutase alpha/beta/alpha" evidence="7">
    <location>
        <begin position="10"/>
        <end position="134"/>
    </location>
</feature>
<comment type="caution">
    <text evidence="10">The sequence shown here is derived from an EMBL/GenBank/DDBJ whole genome shotgun (WGS) entry which is preliminary data.</text>
</comment>
<dbReference type="Pfam" id="PF02878">
    <property type="entry name" value="PGM_PMM_I"/>
    <property type="match status" value="1"/>
</dbReference>
<name>A0A2M6XU90_9BACT</name>
<feature type="domain" description="Alpha-D-phosphohexomutase alpha/beta/alpha" evidence="8">
    <location>
        <begin position="163"/>
        <end position="259"/>
    </location>
</feature>
<dbReference type="InterPro" id="IPR036900">
    <property type="entry name" value="A-D-PHexomutase_C_sf"/>
</dbReference>
<dbReference type="EMBL" id="PEXQ01000049">
    <property type="protein sequence ID" value="PIU15221.1"/>
    <property type="molecule type" value="Genomic_DNA"/>
</dbReference>
<dbReference type="PRINTS" id="PR00509">
    <property type="entry name" value="PGMPMM"/>
</dbReference>
<dbReference type="GO" id="GO:0016868">
    <property type="term" value="F:intramolecular phosphotransferase activity"/>
    <property type="evidence" value="ECO:0007669"/>
    <property type="project" value="InterPro"/>
</dbReference>
<evidence type="ECO:0000256" key="2">
    <source>
        <dbReference type="ARBA" id="ARBA00010231"/>
    </source>
</evidence>
<dbReference type="InterPro" id="IPR016055">
    <property type="entry name" value="A-D-PHexomutase_a/b/a-I/II/III"/>
</dbReference>
<evidence type="ECO:0008006" key="12">
    <source>
        <dbReference type="Google" id="ProtNLM"/>
    </source>
</evidence>
<reference evidence="11" key="1">
    <citation type="submission" date="2017-09" db="EMBL/GenBank/DDBJ databases">
        <title>Depth-based differentiation of microbial function through sediment-hosted aquifers and enrichment of novel symbionts in the deep terrestrial subsurface.</title>
        <authorList>
            <person name="Probst A.J."/>
            <person name="Ladd B."/>
            <person name="Jarett J.K."/>
            <person name="Geller-Mcgrath D.E."/>
            <person name="Sieber C.M.K."/>
            <person name="Emerson J.B."/>
            <person name="Anantharaman K."/>
            <person name="Thomas B.C."/>
            <person name="Malmstrom R."/>
            <person name="Stieglmeier M."/>
            <person name="Klingl A."/>
            <person name="Woyke T."/>
            <person name="Ryan C.M."/>
            <person name="Banfield J.F."/>
        </authorList>
    </citation>
    <scope>NUCLEOTIDE SEQUENCE [LARGE SCALE GENOMIC DNA]</scope>
</reference>
<comment type="cofactor">
    <cofactor evidence="1">
        <name>Mg(2+)</name>
        <dbReference type="ChEBI" id="CHEBI:18420"/>
    </cofactor>
</comment>
<comment type="similarity">
    <text evidence="2">Belongs to the phosphohexose mutase family.</text>
</comment>
<dbReference type="InterPro" id="IPR005844">
    <property type="entry name" value="A-D-PHexomutase_a/b/a-I"/>
</dbReference>